<dbReference type="Pfam" id="PF25954">
    <property type="entry name" value="Beta-barrel_RND_2"/>
    <property type="match status" value="1"/>
</dbReference>
<accession>A0A936Z4J4</accession>
<dbReference type="InterPro" id="IPR058627">
    <property type="entry name" value="MdtA-like_C"/>
</dbReference>
<keyword evidence="4" id="KW-0175">Coiled coil</keyword>
<feature type="domain" description="Multidrug resistance protein MdtA-like barrel-sandwich hybrid" evidence="6">
    <location>
        <begin position="69"/>
        <end position="200"/>
    </location>
</feature>
<dbReference type="Gene3D" id="2.40.30.170">
    <property type="match status" value="1"/>
</dbReference>
<feature type="region of interest" description="Disordered" evidence="5">
    <location>
        <begin position="367"/>
        <end position="390"/>
    </location>
</feature>
<dbReference type="AlphaFoldDB" id="A0A936Z4J4"/>
<sequence>MHPIQIPRQAPLWSAILLAIAVLAGCARTEAQPEPVRAVKVFTVAAAGLTLQQEFAGEVRPRTESRLGFRVGGKIIQRQAEVGQQVKAGAVLAQLDPQDYRLATEAARAQVAAARTNRDLAAADFKRYVALRDENFISGAELERRESTLKAAQAQLDQAQAQLAAQGNQARYTNLVADVSGVITAVEAEPGQVVVAGTPVVRIAVDGPRDVQFAVPEDKLGVVRPGTEVAVKVWAGSETLAGRVREVAASADPVTRTYSVKVSLAGSSQPPLGATAAVLPQATGPAGATAIRIPTSALRQVGQGSAVWVLDRQTMTVQVQPVEVASADGNEAVIAAGLAPGMQVVSAGVHVLAPGQKVTVWQDKTSAAPPMAIPGPALPPPAPTLTTATR</sequence>
<dbReference type="GO" id="GO:0015562">
    <property type="term" value="F:efflux transmembrane transporter activity"/>
    <property type="evidence" value="ECO:0007669"/>
    <property type="project" value="TreeGrafter"/>
</dbReference>
<evidence type="ECO:0000259" key="8">
    <source>
        <dbReference type="Pfam" id="PF25967"/>
    </source>
</evidence>
<evidence type="ECO:0000256" key="3">
    <source>
        <dbReference type="ARBA" id="ARBA00022448"/>
    </source>
</evidence>
<reference evidence="9 10" key="1">
    <citation type="journal article" date="2017" name="Int. J. Syst. Evol. Microbiol.">
        <title>Ramlibacter monticola sp. nov., isolated from forest soil.</title>
        <authorList>
            <person name="Chaudhary D.K."/>
            <person name="Kim J."/>
        </authorList>
    </citation>
    <scope>NUCLEOTIDE SEQUENCE [LARGE SCALE GENOMIC DNA]</scope>
    <source>
        <strain evidence="9 10">KACC 19175</strain>
    </source>
</reference>
<dbReference type="NCBIfam" id="TIGR01730">
    <property type="entry name" value="RND_mfp"/>
    <property type="match status" value="1"/>
</dbReference>
<evidence type="ECO:0000256" key="4">
    <source>
        <dbReference type="SAM" id="Coils"/>
    </source>
</evidence>
<dbReference type="GO" id="GO:1990281">
    <property type="term" value="C:efflux pump complex"/>
    <property type="evidence" value="ECO:0007669"/>
    <property type="project" value="TreeGrafter"/>
</dbReference>
<feature type="coiled-coil region" evidence="4">
    <location>
        <begin position="142"/>
        <end position="169"/>
    </location>
</feature>
<feature type="domain" description="CusB-like beta-barrel" evidence="7">
    <location>
        <begin position="211"/>
        <end position="268"/>
    </location>
</feature>
<feature type="compositionally biased region" description="Pro residues" evidence="5">
    <location>
        <begin position="371"/>
        <end position="383"/>
    </location>
</feature>
<dbReference type="Pfam" id="PF25917">
    <property type="entry name" value="BSH_RND"/>
    <property type="match status" value="1"/>
</dbReference>
<evidence type="ECO:0000313" key="10">
    <source>
        <dbReference type="Proteomes" id="UP000599109"/>
    </source>
</evidence>
<proteinExistence type="inferred from homology"/>
<dbReference type="Proteomes" id="UP000599109">
    <property type="component" value="Unassembled WGS sequence"/>
</dbReference>
<dbReference type="InterPro" id="IPR058625">
    <property type="entry name" value="MdtA-like_BSH"/>
</dbReference>
<name>A0A936Z4J4_9BURK</name>
<dbReference type="Gene3D" id="2.40.50.100">
    <property type="match status" value="1"/>
</dbReference>
<evidence type="ECO:0000256" key="5">
    <source>
        <dbReference type="SAM" id="MobiDB-lite"/>
    </source>
</evidence>
<evidence type="ECO:0000256" key="1">
    <source>
        <dbReference type="ARBA" id="ARBA00004196"/>
    </source>
</evidence>
<keyword evidence="10" id="KW-1185">Reference proteome</keyword>
<gene>
    <name evidence="9" type="ORF">JJ685_27490</name>
</gene>
<dbReference type="Gene3D" id="2.40.420.20">
    <property type="match status" value="1"/>
</dbReference>
<evidence type="ECO:0000313" key="9">
    <source>
        <dbReference type="EMBL" id="MBL0394913.1"/>
    </source>
</evidence>
<comment type="similarity">
    <text evidence="2">Belongs to the membrane fusion protein (MFP) (TC 8.A.1) family.</text>
</comment>
<dbReference type="Gene3D" id="1.10.287.470">
    <property type="entry name" value="Helix hairpin bin"/>
    <property type="match status" value="1"/>
</dbReference>
<dbReference type="RefSeq" id="WP_201677579.1">
    <property type="nucleotide sequence ID" value="NZ_JAEQNE010000010.1"/>
</dbReference>
<feature type="domain" description="Multidrug resistance protein MdtA-like C-terminal permuted SH3" evidence="8">
    <location>
        <begin position="290"/>
        <end position="348"/>
    </location>
</feature>
<keyword evidence="3" id="KW-0813">Transport</keyword>
<dbReference type="InterPro" id="IPR006143">
    <property type="entry name" value="RND_pump_MFP"/>
</dbReference>
<evidence type="ECO:0000259" key="7">
    <source>
        <dbReference type="Pfam" id="PF25954"/>
    </source>
</evidence>
<dbReference type="EMBL" id="JAEQNE010000010">
    <property type="protein sequence ID" value="MBL0394913.1"/>
    <property type="molecule type" value="Genomic_DNA"/>
</dbReference>
<dbReference type="Pfam" id="PF25967">
    <property type="entry name" value="RND-MFP_C"/>
    <property type="match status" value="1"/>
</dbReference>
<organism evidence="9 10">
    <name type="scientific">Ramlibacter monticola</name>
    <dbReference type="NCBI Taxonomy" id="1926872"/>
    <lineage>
        <taxon>Bacteria</taxon>
        <taxon>Pseudomonadati</taxon>
        <taxon>Pseudomonadota</taxon>
        <taxon>Betaproteobacteria</taxon>
        <taxon>Burkholderiales</taxon>
        <taxon>Comamonadaceae</taxon>
        <taxon>Ramlibacter</taxon>
    </lineage>
</organism>
<dbReference type="PANTHER" id="PTHR30469">
    <property type="entry name" value="MULTIDRUG RESISTANCE PROTEIN MDTA"/>
    <property type="match status" value="1"/>
</dbReference>
<evidence type="ECO:0000259" key="6">
    <source>
        <dbReference type="Pfam" id="PF25917"/>
    </source>
</evidence>
<comment type="caution">
    <text evidence="9">The sequence shown here is derived from an EMBL/GenBank/DDBJ whole genome shotgun (WGS) entry which is preliminary data.</text>
</comment>
<dbReference type="InterPro" id="IPR058792">
    <property type="entry name" value="Beta-barrel_RND_2"/>
</dbReference>
<dbReference type="PANTHER" id="PTHR30469:SF18">
    <property type="entry name" value="RESISTANCE-NODULATION-CELL DIVISION (RND) EFFLUX MEMBRANE FUSION PROTEIN-RELATED"/>
    <property type="match status" value="1"/>
</dbReference>
<dbReference type="SUPFAM" id="SSF111369">
    <property type="entry name" value="HlyD-like secretion proteins"/>
    <property type="match status" value="1"/>
</dbReference>
<protein>
    <submittedName>
        <fullName evidence="9">Efflux RND transporter periplasmic adaptor subunit</fullName>
    </submittedName>
</protein>
<evidence type="ECO:0000256" key="2">
    <source>
        <dbReference type="ARBA" id="ARBA00009477"/>
    </source>
</evidence>
<comment type="subcellular location">
    <subcellularLocation>
        <location evidence="1">Cell envelope</location>
    </subcellularLocation>
</comment>